<keyword evidence="1" id="KW-0175">Coiled coil</keyword>
<evidence type="ECO:0000313" key="6">
    <source>
        <dbReference type="Proteomes" id="UP000636709"/>
    </source>
</evidence>
<dbReference type="GO" id="GO:0005516">
    <property type="term" value="F:calmodulin binding"/>
    <property type="evidence" value="ECO:0007669"/>
    <property type="project" value="InterPro"/>
</dbReference>
<feature type="domain" description="Calmodulin binding protein central" evidence="4">
    <location>
        <begin position="896"/>
        <end position="948"/>
    </location>
</feature>
<dbReference type="GO" id="GO:0080142">
    <property type="term" value="P:regulation of salicylic acid biosynthetic process"/>
    <property type="evidence" value="ECO:0007669"/>
    <property type="project" value="TreeGrafter"/>
</dbReference>
<dbReference type="GO" id="GO:0005634">
    <property type="term" value="C:nucleus"/>
    <property type="evidence" value="ECO:0007669"/>
    <property type="project" value="TreeGrafter"/>
</dbReference>
<feature type="domain" description="Calmodulin binding protein-like N-terminal" evidence="3">
    <location>
        <begin position="547"/>
        <end position="690"/>
    </location>
</feature>
<proteinExistence type="predicted"/>
<evidence type="ECO:0000259" key="4">
    <source>
        <dbReference type="Pfam" id="PF20451"/>
    </source>
</evidence>
<dbReference type="GO" id="GO:0003700">
    <property type="term" value="F:DNA-binding transcription factor activity"/>
    <property type="evidence" value="ECO:0007669"/>
    <property type="project" value="TreeGrafter"/>
</dbReference>
<dbReference type="Proteomes" id="UP000636709">
    <property type="component" value="Unassembled WGS sequence"/>
</dbReference>
<gene>
    <name evidence="5" type="ORF">HU200_048836</name>
</gene>
<name>A0A835ARL9_9POAL</name>
<evidence type="ECO:0000256" key="1">
    <source>
        <dbReference type="SAM" id="Coils"/>
    </source>
</evidence>
<feature type="region of interest" description="Disordered" evidence="2">
    <location>
        <begin position="1464"/>
        <end position="1492"/>
    </location>
</feature>
<dbReference type="PANTHER" id="PTHR31713:SF42">
    <property type="entry name" value="PROTEIN SAR DEFICIENT 1"/>
    <property type="match status" value="1"/>
</dbReference>
<dbReference type="OrthoDB" id="715359at2759"/>
<feature type="domain" description="Calmodulin binding protein-like N-terminal" evidence="3">
    <location>
        <begin position="278"/>
        <end position="433"/>
    </location>
</feature>
<evidence type="ECO:0000313" key="5">
    <source>
        <dbReference type="EMBL" id="KAF8673280.1"/>
    </source>
</evidence>
<feature type="domain" description="Calmodulin binding protein central" evidence="4">
    <location>
        <begin position="447"/>
        <end position="493"/>
    </location>
</feature>
<dbReference type="InterPro" id="IPR046830">
    <property type="entry name" value="Calmod_bind_M"/>
</dbReference>
<dbReference type="EMBL" id="JACEFO010002208">
    <property type="protein sequence ID" value="KAF8673280.1"/>
    <property type="molecule type" value="Genomic_DNA"/>
</dbReference>
<keyword evidence="6" id="KW-1185">Reference proteome</keyword>
<feature type="domain" description="Calmodulin binding protein central" evidence="4">
    <location>
        <begin position="700"/>
        <end position="766"/>
    </location>
</feature>
<feature type="coiled-coil region" evidence="1">
    <location>
        <begin position="1293"/>
        <end position="1320"/>
    </location>
</feature>
<feature type="compositionally biased region" description="Pro residues" evidence="2">
    <location>
        <begin position="1533"/>
        <end position="1549"/>
    </location>
</feature>
<sequence>MEPLASCPGHPTHPWLIVVLVACVLPAPTACFIPVRPWLIVVMRCMSSLCLRHSSFPHPRRTFIGSSPPPEDPTKVARMPARASAALHDMTPRLPPLATPGRCLPVWKLAFQVPPKFPIIAGENVTDAEGNPLRVILVGNPLPAPLDTDTDTDTDEPLPAPPGVLRIELVPLLGNFPPEAWWDAQDFQRGIVNYVEDQREKQPVLAGEYRPTMWDGRATVNELMFTDSSTICGSMFRIGVRVLPGSYDGPRILEGMSQAFMVRERHCYELHHSINYKWQLAFLSPPQIPVDFSRQIRDVIGKPLEVILVDSETGLPSAPPTAVELRIQVVSLFLLHPTEAKALLTFLPDKHDWSSADQFQRAVSNSRGVRLCLSGHVSLTMKKDGRVTVNELQYKGSLFTDCFAHIGVFVVPGSYDGPGAIREGITNDFQVLDSRETMVTKTWPPGLGDELWRLDKIQWGGVFHRRLEEKNVRNVQDFLRMLAVKPDELRTVYAYSTAHVTIYVDSIFALAKVELDGVECPLQQLDEAQKEAYEHRHSRLREVKLTLKLVFKSQPRLPIHTGSRIVDATGNPLEVILVDAKTGSPWELPMCLSIAVEPLLGDFPSYDGKDWSAEEFEAAIVKGRQEDVPLLKSNYVYLDMRGGCLNLEELQFTDDSTWVRCRKFRIGAHVVIPRVFRIIEAMTEAFVVEDLNRKHYPPVLDDPVWRLEMIDKEGASHVKLRSNNVDTVQEFIRMLNVKPQKLRAQIVGDAMTDRIWHMTVDHAKHCNPGDKVYVYSGERSTIYVDSVFYGLLKVKLDPVLMKSSMRQRSRDESLAAYEHRHNLQEVNVEMEELLDHTIIDIKKLLYTLGGSDIVASNLQWPPGQLAAMQDHLDNGASTEASVAGDLNRKHYPPITSDPVWRLEMIDKEGESHRKLRSNNVDTVQEFKIVGDAMTYQMWHIATSHAEMCNPGDKVYVYSGANCTIYVDSVFSRLLKIDLNLLQTFSDLLGNEQDHLDDGASSEALVAGDLNRKHYPPVLDDPVWRLEMIDKEGASHRKLASNNIDIVQEFIVGDAMTYQMWHIATSHAEVCNPGHKVYVYSRGNNTIYIDSVFNQLLKIEIDGVECRPDVLFNGKAKIMIARQLILEAYEHRHSLQEIDADMEPLLKNCLIRASTEASVAGDLNQKHYPPVLDDPVWRLEMIDKEGASHRKLTSNNIDTVQEFVRMLNVKPQELHAIVGDTMTYQMWHRAASHANYCEPGDKVYAYSGVNSTIFVDSVFVRLLKIEIKGVECQRDGLFNSKAKIMAARQIILEAYEHRHNLQEVEADMEELLDNSVCVIEELLCCAYMNSFSDSLGYSSFTPSLYPWATNDEDDDDLDVEDGEDEDDDDLDIEDGEDEDDDQAQPLVHDDKVHDPQAANMVAYIQRCCPGILSTTNHKTRSALGPKTATAPPMDPHTLLEHRGVKVGPGASKEANNAAMNLHWNRELSSSSSSKSRTPVASAPTPPPPPLPGRLRAAVAASAAAILHRPRLISLPQTPPPPPRPGSGGVLAASAPPPPSSTTPPPPPPPGSGGTLAASALPPSFPPPPPADSRLELPLGPSTEVAPNPQIPQTLIIL</sequence>
<dbReference type="Pfam" id="PF07887">
    <property type="entry name" value="Calmodulin_bind"/>
    <property type="match status" value="3"/>
</dbReference>
<dbReference type="InterPro" id="IPR046831">
    <property type="entry name" value="Calmodulin_bind_N"/>
</dbReference>
<feature type="domain" description="Calmodulin binding protein central" evidence="4">
    <location>
        <begin position="1018"/>
        <end position="1070"/>
    </location>
</feature>
<accession>A0A835ARL9</accession>
<feature type="compositionally biased region" description="Acidic residues" evidence="2">
    <location>
        <begin position="1349"/>
        <end position="1381"/>
    </location>
</feature>
<feature type="domain" description="Calmodulin binding protein-like N-terminal" evidence="3">
    <location>
        <begin position="107"/>
        <end position="264"/>
    </location>
</feature>
<dbReference type="InterPro" id="IPR012416">
    <property type="entry name" value="CBP60"/>
</dbReference>
<feature type="region of interest" description="Disordered" evidence="2">
    <location>
        <begin position="1347"/>
        <end position="1387"/>
    </location>
</feature>
<reference evidence="5" key="1">
    <citation type="submission" date="2020-07" db="EMBL/GenBank/DDBJ databases">
        <title>Genome sequence and genetic diversity analysis of an under-domesticated orphan crop, white fonio (Digitaria exilis).</title>
        <authorList>
            <person name="Bennetzen J.L."/>
            <person name="Chen S."/>
            <person name="Ma X."/>
            <person name="Wang X."/>
            <person name="Yssel A.E.J."/>
            <person name="Chaluvadi S.R."/>
            <person name="Johnson M."/>
            <person name="Gangashetty P."/>
            <person name="Hamidou F."/>
            <person name="Sanogo M.D."/>
            <person name="Zwaenepoel A."/>
            <person name="Wallace J."/>
            <person name="Van De Peer Y."/>
            <person name="Van Deynze A."/>
        </authorList>
    </citation>
    <scope>NUCLEOTIDE SEQUENCE</scope>
    <source>
        <tissue evidence="5">Leaves</tissue>
    </source>
</reference>
<dbReference type="PANTHER" id="PTHR31713">
    <property type="entry name" value="OS02G0177800 PROTEIN"/>
    <property type="match status" value="1"/>
</dbReference>
<comment type="caution">
    <text evidence="5">The sequence shown here is derived from an EMBL/GenBank/DDBJ whole genome shotgun (WGS) entry which is preliminary data.</text>
</comment>
<evidence type="ECO:0000256" key="2">
    <source>
        <dbReference type="SAM" id="MobiDB-lite"/>
    </source>
</evidence>
<dbReference type="GO" id="GO:0043565">
    <property type="term" value="F:sequence-specific DNA binding"/>
    <property type="evidence" value="ECO:0007669"/>
    <property type="project" value="TreeGrafter"/>
</dbReference>
<organism evidence="5 6">
    <name type="scientific">Digitaria exilis</name>
    <dbReference type="NCBI Taxonomy" id="1010633"/>
    <lineage>
        <taxon>Eukaryota</taxon>
        <taxon>Viridiplantae</taxon>
        <taxon>Streptophyta</taxon>
        <taxon>Embryophyta</taxon>
        <taxon>Tracheophyta</taxon>
        <taxon>Spermatophyta</taxon>
        <taxon>Magnoliopsida</taxon>
        <taxon>Liliopsida</taxon>
        <taxon>Poales</taxon>
        <taxon>Poaceae</taxon>
        <taxon>PACMAD clade</taxon>
        <taxon>Panicoideae</taxon>
        <taxon>Panicodae</taxon>
        <taxon>Paniceae</taxon>
        <taxon>Anthephorinae</taxon>
        <taxon>Digitaria</taxon>
    </lineage>
</organism>
<dbReference type="Pfam" id="PF20451">
    <property type="entry name" value="Calmod_bind_M"/>
    <property type="match status" value="5"/>
</dbReference>
<feature type="compositionally biased region" description="Low complexity" evidence="2">
    <location>
        <begin position="1467"/>
        <end position="1481"/>
    </location>
</feature>
<protein>
    <submittedName>
        <fullName evidence="5">Uncharacterized protein</fullName>
    </submittedName>
</protein>
<feature type="region of interest" description="Disordered" evidence="2">
    <location>
        <begin position="1508"/>
        <end position="1596"/>
    </location>
</feature>
<evidence type="ECO:0000259" key="3">
    <source>
        <dbReference type="Pfam" id="PF07887"/>
    </source>
</evidence>
<feature type="domain" description="Calmodulin binding protein central" evidence="4">
    <location>
        <begin position="1171"/>
        <end position="1236"/>
    </location>
</feature>